<dbReference type="PANTHER" id="PTHR46795:SF3">
    <property type="entry name" value="ABC TRANSPORTER PERMEASE"/>
    <property type="match status" value="1"/>
</dbReference>
<keyword evidence="2 6" id="KW-1003">Cell membrane</keyword>
<feature type="transmembrane region" description="Helical" evidence="6">
    <location>
        <begin position="533"/>
        <end position="553"/>
    </location>
</feature>
<feature type="transmembrane region" description="Helical" evidence="6">
    <location>
        <begin position="158"/>
        <end position="178"/>
    </location>
</feature>
<evidence type="ECO:0000256" key="5">
    <source>
        <dbReference type="ARBA" id="ARBA00023136"/>
    </source>
</evidence>
<dbReference type="EMBL" id="JBBMEJ010000036">
    <property type="protein sequence ID" value="MEQ2372480.1"/>
    <property type="molecule type" value="Genomic_DNA"/>
</dbReference>
<feature type="transmembrane region" description="Helical" evidence="6">
    <location>
        <begin position="589"/>
        <end position="612"/>
    </location>
</feature>
<sequence>MKLSAIALKNLKRNFSFYSLYLFSVSFVLMIYFCFTSFSMNQIIMEKISSDGRVETMCRTVAIFIMAFVIFYMFYSNSFFMRRRMRELGIYSLLGYRKSTILKLLIFENVMICFGGMILGILTGSILHKIVIAGIVTLLGISVDQSAIPLIYPAAVKAILSFVIVVLITLILSNASLLRKSTLLDLVRLEKKTEKPIHPHAITAILGVGFLSAGYGLALDIMRGKQSLWNTIGFSPIAMLTLLCVVAGTILFMYSFLPYVCQKIRQKKSRFYHENTIIVVPKFMHRIRSNAKSLILLILLTAGTLAVFGSTVLSMWYPYQSFRRIIPSAIEYRVTNEQEKETSLQALQEACDEQEYEVYETIILKVKATSDRLPTEYSISEDKGRIPGFECISRTDYVSLLSQQGKKTDIPELSDTDCILIKYHPDHEHSDMGASYRLDFGTGITDVTVKQTSIDNPIGFSNSVGTLILSDNLYQKMRDSTIDRVTVISINGEKMRSNETAYTALNASMPDNIYLASAWQRESTFVRDASSTFLLICFTTIIFLIATGSILYFQNISSVTYDKPDYEIMLKMGYSHTMIKKCVRRQIQIYYGIPYVIGLLHSIFAMICYKSALMDDLLGRNSAVVAPILLAVAIFSIIYVIYYQLTKRSCYIIALK</sequence>
<comment type="similarity">
    <text evidence="6">Belongs to the ABC-4 integral membrane protein family.</text>
</comment>
<protein>
    <submittedName>
        <fullName evidence="8">ABC transporter permease</fullName>
    </submittedName>
</protein>
<evidence type="ECO:0000313" key="9">
    <source>
        <dbReference type="Proteomes" id="UP001473063"/>
    </source>
</evidence>
<evidence type="ECO:0000256" key="1">
    <source>
        <dbReference type="ARBA" id="ARBA00004651"/>
    </source>
</evidence>
<evidence type="ECO:0000259" key="7">
    <source>
        <dbReference type="Pfam" id="PF02687"/>
    </source>
</evidence>
<feature type="transmembrane region" description="Helical" evidence="6">
    <location>
        <begin position="101"/>
        <end position="123"/>
    </location>
</feature>
<evidence type="ECO:0000256" key="2">
    <source>
        <dbReference type="ARBA" id="ARBA00022475"/>
    </source>
</evidence>
<organism evidence="8 9">
    <name type="scientific">Blautia aquisgranensis</name>
    <dbReference type="NCBI Taxonomy" id="3133153"/>
    <lineage>
        <taxon>Bacteria</taxon>
        <taxon>Bacillati</taxon>
        <taxon>Bacillota</taxon>
        <taxon>Clostridia</taxon>
        <taxon>Lachnospirales</taxon>
        <taxon>Lachnospiraceae</taxon>
        <taxon>Blautia</taxon>
    </lineage>
</organism>
<gene>
    <name evidence="8" type="ORF">WMO28_16405</name>
</gene>
<keyword evidence="5 6" id="KW-0472">Membrane</keyword>
<keyword evidence="4 6" id="KW-1133">Transmembrane helix</keyword>
<feature type="domain" description="ABC3 transporter permease C-terminal" evidence="7">
    <location>
        <begin position="61"/>
        <end position="179"/>
    </location>
</feature>
<feature type="transmembrane region" description="Helical" evidence="6">
    <location>
        <begin position="294"/>
        <end position="317"/>
    </location>
</feature>
<evidence type="ECO:0000256" key="3">
    <source>
        <dbReference type="ARBA" id="ARBA00022692"/>
    </source>
</evidence>
<name>A0ABV1BIM5_9FIRM</name>
<reference evidence="8 9" key="1">
    <citation type="submission" date="2024-03" db="EMBL/GenBank/DDBJ databases">
        <title>Human intestinal bacterial collection.</title>
        <authorList>
            <person name="Pauvert C."/>
            <person name="Hitch T.C.A."/>
            <person name="Clavel T."/>
        </authorList>
    </citation>
    <scope>NUCLEOTIDE SEQUENCE [LARGE SCALE GENOMIC DNA]</scope>
    <source>
        <strain evidence="8 9">CLA-JM-H16</strain>
    </source>
</reference>
<dbReference type="Pfam" id="PF02687">
    <property type="entry name" value="FtsX"/>
    <property type="match status" value="1"/>
</dbReference>
<feature type="transmembrane region" description="Helical" evidence="6">
    <location>
        <begin position="199"/>
        <end position="217"/>
    </location>
</feature>
<comment type="subcellular location">
    <subcellularLocation>
        <location evidence="1 6">Cell membrane</location>
        <topology evidence="1 6">Multi-pass membrane protein</topology>
    </subcellularLocation>
</comment>
<feature type="transmembrane region" description="Helical" evidence="6">
    <location>
        <begin position="20"/>
        <end position="40"/>
    </location>
</feature>
<proteinExistence type="inferred from homology"/>
<comment type="caution">
    <text evidence="8">The sequence shown here is derived from an EMBL/GenBank/DDBJ whole genome shotgun (WGS) entry which is preliminary data.</text>
</comment>
<keyword evidence="6" id="KW-0813">Transport</keyword>
<feature type="transmembrane region" description="Helical" evidence="6">
    <location>
        <begin position="237"/>
        <end position="260"/>
    </location>
</feature>
<keyword evidence="9" id="KW-1185">Reference proteome</keyword>
<evidence type="ECO:0000256" key="4">
    <source>
        <dbReference type="ARBA" id="ARBA00022989"/>
    </source>
</evidence>
<evidence type="ECO:0000313" key="8">
    <source>
        <dbReference type="EMBL" id="MEQ2372480.1"/>
    </source>
</evidence>
<feature type="transmembrane region" description="Helical" evidence="6">
    <location>
        <begin position="61"/>
        <end position="81"/>
    </location>
</feature>
<dbReference type="PANTHER" id="PTHR46795">
    <property type="entry name" value="ABC TRANSPORTER PERMEASE-RELATED-RELATED"/>
    <property type="match status" value="1"/>
</dbReference>
<accession>A0ABV1BIM5</accession>
<dbReference type="PIRSF" id="PIRSF018968">
    <property type="entry name" value="ABC_permease_BceB"/>
    <property type="match status" value="1"/>
</dbReference>
<dbReference type="InterPro" id="IPR003838">
    <property type="entry name" value="ABC3_permease_C"/>
</dbReference>
<dbReference type="Proteomes" id="UP001473063">
    <property type="component" value="Unassembled WGS sequence"/>
</dbReference>
<dbReference type="InterPro" id="IPR027022">
    <property type="entry name" value="ABC_permease_BceB-typ"/>
</dbReference>
<evidence type="ECO:0000256" key="6">
    <source>
        <dbReference type="PIRNR" id="PIRNR018968"/>
    </source>
</evidence>
<keyword evidence="3 6" id="KW-0812">Transmembrane</keyword>
<feature type="transmembrane region" description="Helical" evidence="6">
    <location>
        <begin position="624"/>
        <end position="642"/>
    </location>
</feature>
<dbReference type="InterPro" id="IPR052536">
    <property type="entry name" value="ABC-4_Integral_Memb_Prot"/>
</dbReference>
<dbReference type="RefSeq" id="WP_349057678.1">
    <property type="nucleotide sequence ID" value="NZ_JBBMEJ010000036.1"/>
</dbReference>